<comment type="similarity">
    <text evidence="1">Belongs to the glycosyl hydrolase 65 family.</text>
</comment>
<evidence type="ECO:0000259" key="4">
    <source>
        <dbReference type="Pfam" id="PF03632"/>
    </source>
</evidence>
<dbReference type="InterPro" id="IPR005194">
    <property type="entry name" value="Glyco_hydro_65_C"/>
</dbReference>
<dbReference type="InterPro" id="IPR037018">
    <property type="entry name" value="GH65_N"/>
</dbReference>
<feature type="domain" description="Glycoside hydrolase family 65 central catalytic" evidence="4">
    <location>
        <begin position="329"/>
        <end position="681"/>
    </location>
</feature>
<dbReference type="InterPro" id="IPR005195">
    <property type="entry name" value="Glyco_hydro_65_M"/>
</dbReference>
<dbReference type="Pfam" id="PF03632">
    <property type="entry name" value="Glyco_hydro_65m"/>
    <property type="match status" value="1"/>
</dbReference>
<dbReference type="InterPro" id="IPR008928">
    <property type="entry name" value="6-hairpin_glycosidase_sf"/>
</dbReference>
<dbReference type="Gene3D" id="2.70.98.40">
    <property type="entry name" value="Glycoside hydrolase, family 65, N-terminal domain"/>
    <property type="match status" value="1"/>
</dbReference>
<evidence type="ECO:0000259" key="5">
    <source>
        <dbReference type="Pfam" id="PF03633"/>
    </source>
</evidence>
<dbReference type="PIRSF" id="PIRSF036289">
    <property type="entry name" value="Glycosyl_hydrolase_malt_phosph"/>
    <property type="match status" value="1"/>
</dbReference>
<dbReference type="InterPro" id="IPR011013">
    <property type="entry name" value="Gal_mutarotase_sf_dom"/>
</dbReference>
<evidence type="ECO:0000259" key="6">
    <source>
        <dbReference type="Pfam" id="PF03636"/>
    </source>
</evidence>
<dbReference type="PANTHER" id="PTHR11051">
    <property type="entry name" value="GLYCOSYL HYDROLASE-RELATED"/>
    <property type="match status" value="1"/>
</dbReference>
<feature type="compositionally biased region" description="Pro residues" evidence="3">
    <location>
        <begin position="762"/>
        <end position="771"/>
    </location>
</feature>
<evidence type="ECO:0000313" key="8">
    <source>
        <dbReference type="Proteomes" id="UP000763557"/>
    </source>
</evidence>
<evidence type="ECO:0000313" key="7">
    <source>
        <dbReference type="EMBL" id="NRN63838.1"/>
    </source>
</evidence>
<feature type="domain" description="Glycoside hydrolase family 65 C-terminal" evidence="5">
    <location>
        <begin position="691"/>
        <end position="752"/>
    </location>
</feature>
<proteinExistence type="inferred from homology"/>
<organism evidence="7 8">
    <name type="scientific">Kibdelosporangium persicum</name>
    <dbReference type="NCBI Taxonomy" id="2698649"/>
    <lineage>
        <taxon>Bacteria</taxon>
        <taxon>Bacillati</taxon>
        <taxon>Actinomycetota</taxon>
        <taxon>Actinomycetes</taxon>
        <taxon>Pseudonocardiales</taxon>
        <taxon>Pseudonocardiaceae</taxon>
        <taxon>Kibdelosporangium</taxon>
    </lineage>
</organism>
<accession>A0ABX2EYT5</accession>
<comment type="caution">
    <text evidence="7">The sequence shown here is derived from an EMBL/GenBank/DDBJ whole genome shotgun (WGS) entry which is preliminary data.</text>
</comment>
<dbReference type="InterPro" id="IPR012341">
    <property type="entry name" value="6hp_glycosidase-like_sf"/>
</dbReference>
<dbReference type="Pfam" id="PF03633">
    <property type="entry name" value="Glyco_hydro_65C"/>
    <property type="match status" value="1"/>
</dbReference>
<evidence type="ECO:0000256" key="1">
    <source>
        <dbReference type="ARBA" id="ARBA00006768"/>
    </source>
</evidence>
<feature type="region of interest" description="Disordered" evidence="3">
    <location>
        <begin position="754"/>
        <end position="784"/>
    </location>
</feature>
<dbReference type="EMBL" id="JAAATY010000002">
    <property type="protein sequence ID" value="NRN63838.1"/>
    <property type="molecule type" value="Genomic_DNA"/>
</dbReference>
<name>A0ABX2EYT5_9PSEU</name>
<dbReference type="SUPFAM" id="SSF48208">
    <property type="entry name" value="Six-hairpin glycosidases"/>
    <property type="match status" value="1"/>
</dbReference>
<evidence type="ECO:0000256" key="2">
    <source>
        <dbReference type="ARBA" id="ARBA00023295"/>
    </source>
</evidence>
<dbReference type="SUPFAM" id="SSF74650">
    <property type="entry name" value="Galactose mutarotase-like"/>
    <property type="match status" value="1"/>
</dbReference>
<protein>
    <submittedName>
        <fullName evidence="7">Maltose phosphorylase / Trehalose phosphorylase</fullName>
    </submittedName>
</protein>
<dbReference type="RefSeq" id="WP_173125039.1">
    <property type="nucleotide sequence ID" value="NZ_JAAATY010000002.1"/>
</dbReference>
<evidence type="ECO:0000256" key="3">
    <source>
        <dbReference type="SAM" id="MobiDB-lite"/>
    </source>
</evidence>
<dbReference type="InterPro" id="IPR005196">
    <property type="entry name" value="Glyco_hydro_65_N"/>
</dbReference>
<keyword evidence="2" id="KW-0326">Glycosidase</keyword>
<dbReference type="Gene3D" id="1.50.10.10">
    <property type="match status" value="1"/>
</dbReference>
<dbReference type="Pfam" id="PF03636">
    <property type="entry name" value="Glyco_hydro_65N"/>
    <property type="match status" value="1"/>
</dbReference>
<dbReference type="Gene3D" id="2.60.420.10">
    <property type="entry name" value="Maltose phosphorylase, domain 3"/>
    <property type="match status" value="1"/>
</dbReference>
<dbReference type="Proteomes" id="UP000763557">
    <property type="component" value="Unassembled WGS sequence"/>
</dbReference>
<keyword evidence="2" id="KW-0378">Hydrolase</keyword>
<gene>
    <name evidence="7" type="ORF">GC106_10390</name>
</gene>
<dbReference type="InterPro" id="IPR017045">
    <property type="entry name" value="Malt_Pase/Glycosyl_Hdrlase"/>
</dbReference>
<sequence length="784" mass="87390">MDKPSYEISPWQLRWQGLDLDALRRTESTFALSNGHIGLRGTFEESEPRGLPGTYLNGFYERRKLPYAEAGYGFPEDGQTVVNVTDGKIIRLLVEDEPLDMRYGSAPRHERVLDFRSGSLRRRTEWVSPTGRRVRITSERLVSFTQRAIAAINYTVEPLDDEIQLVVQSDLLANEPVTTRTDDPRVAAALDNPLISDDAFAERGSYRAVLAHHTRASGLRMAAAMDHELFLDEDNIRTEIKAEEDLARLTVAADVPKGSKLTLTKYLAYGWSSKRSSPALRSQVEAALVGALQTGWEGLLAEQRAFLDEFWDTADIEIEGDAELQQAVRFALFHVLQAGARGETRAIPAKGLTGPGYDGHAFWDTETFVLPVLTYTIPDAARDALRWRHSTLDKARARAETLCQKGAAFPWRSISGDECSGYWPAGTAAFHINADIADATMRYLYATQDKSFESECALEMLVETARLWMSLGHHDTHGNFRIDGVTGPDEYTAVADNNVYTNLMARRNLRAAAAMVEANTALAHDLGVDTEEASRWRDAADAMVVLYDDDLGVHPQSECFTSHARWDFRNTPDENYPLLLNYPYFDLYRKQVVKQADLVLALHLCGDEFTPDQKARDFAYYEALTVRDSSLSASTQAVIAAEVGHLELAYDYFAEAALTDLHDLHGNVQNGLHIASLAGAWLVVVAGFGGMRDHHGNLTFAPRLPPELTKIAFRMTFRGSKIAVEIRPERAAYRLHAGEPLELTHHGDPFTLGTEPVILPIPATPDHPAPRQPHGRAPTRRRPR</sequence>
<feature type="domain" description="Glycoside hydrolase family 65 N-terminal" evidence="6">
    <location>
        <begin position="15"/>
        <end position="272"/>
    </location>
</feature>
<feature type="compositionally biased region" description="Basic residues" evidence="3">
    <location>
        <begin position="773"/>
        <end position="784"/>
    </location>
</feature>
<keyword evidence="8" id="KW-1185">Reference proteome</keyword>
<reference evidence="7 8" key="1">
    <citation type="submission" date="2020-01" db="EMBL/GenBank/DDBJ databases">
        <title>Kibdelosporangium persica a novel Actinomycetes from a hot desert in Iran.</title>
        <authorList>
            <person name="Safaei N."/>
            <person name="Zaburannyi N."/>
            <person name="Mueller R."/>
            <person name="Wink J."/>
        </authorList>
    </citation>
    <scope>NUCLEOTIDE SEQUENCE [LARGE SCALE GENOMIC DNA]</scope>
    <source>
        <strain evidence="7 8">4NS15</strain>
    </source>
</reference>
<dbReference type="PANTHER" id="PTHR11051:SF13">
    <property type="entry name" value="GLYCOSYL TRANSFERASE"/>
    <property type="match status" value="1"/>
</dbReference>